<feature type="compositionally biased region" description="Low complexity" evidence="1">
    <location>
        <begin position="152"/>
        <end position="169"/>
    </location>
</feature>
<name>A0AAQ3QI91_9LILI</name>
<dbReference type="PANTHER" id="PTHR21450:SF21">
    <property type="entry name" value="REDUCTASE SUBUNIT C, PUTATIVE (DUF630 AND DUF632)-RELATED"/>
    <property type="match status" value="1"/>
</dbReference>
<feature type="region of interest" description="Disordered" evidence="1">
    <location>
        <begin position="61"/>
        <end position="169"/>
    </location>
</feature>
<evidence type="ECO:0000313" key="5">
    <source>
        <dbReference type="Proteomes" id="UP001327560"/>
    </source>
</evidence>
<feature type="compositionally biased region" description="Basic and acidic residues" evidence="1">
    <location>
        <begin position="105"/>
        <end position="116"/>
    </location>
</feature>
<feature type="domain" description="DUF630" evidence="3">
    <location>
        <begin position="1"/>
        <end position="59"/>
    </location>
</feature>
<reference evidence="4 5" key="1">
    <citation type="submission" date="2023-10" db="EMBL/GenBank/DDBJ databases">
        <title>Chromosome-scale genome assembly provides insights into flower coloration mechanisms of Canna indica.</title>
        <authorList>
            <person name="Li C."/>
        </authorList>
    </citation>
    <scope>NUCLEOTIDE SEQUENCE [LARGE SCALE GENOMIC DNA]</scope>
    <source>
        <tissue evidence="4">Flower</tissue>
    </source>
</reference>
<proteinExistence type="predicted"/>
<evidence type="ECO:0000259" key="2">
    <source>
        <dbReference type="Pfam" id="PF04782"/>
    </source>
</evidence>
<evidence type="ECO:0008006" key="6">
    <source>
        <dbReference type="Google" id="ProtNLM"/>
    </source>
</evidence>
<sequence length="680" mass="76380">MGCTYSSVAVDEVVWRCKERRRLMKQLLNCRAELAAAHMAYLQSLRNTGATLRQFTEVETMVPGGTPPVGLALPPSPPPPPPLPPSPPPPLPPSPPPPPNFGPIEAKETMEEKVSVEDPSDTDDERSCPTPPPPIPGSAWEFWDPFGPPPSLSSSSTLPQRDGGAVAQAAVEEEDWAETKSEFGEEEEEVEEEEKFVPAKEAFAVAVSQAREKCPGKELADDNSSAVSWFTKDTDMGMVVWRSKKTLYGIIKEVDDYFLKAAAGGKDVAVLLESNRDYRHPWDPEARKGKSSKSAKVVNALSWSWSFRSSHSNRDAQDASNTSRHGNHCTTLENLFAEEQKLYKQVKDEELAKSQHKKIIQLLRKLEAGDYDFKKTERTRSDIEELQCRMVSLKESIGGTCLSISKLRDEELFPQLIEFAVGLVKMWREMYECHQVQNHVSQQANLLENHLGSDPTTDSHRHAISQLETEVTSWHSSFCNLFHCQREYVRILNQWVRLTDFHPENNAMTNPKSSIHSLCEELQRVIDRLPDKVAAEAIKSFLLVIRSIVLQHTQEHNLQKRSERLESRLEKELNSFRASENCSEHIVDNAVLDPQVSHLPLSAKHGKLEAFKKRVEEEKTKYLDSVRMSRLMTLNNLQTSLPNVFQALMGFSSVCVQALEAITGSTEVVTSLSEGVSPVH</sequence>
<dbReference type="Pfam" id="PF04783">
    <property type="entry name" value="DUF630"/>
    <property type="match status" value="1"/>
</dbReference>
<accession>A0AAQ3QI91</accession>
<organism evidence="4 5">
    <name type="scientific">Canna indica</name>
    <name type="common">Indian-shot</name>
    <dbReference type="NCBI Taxonomy" id="4628"/>
    <lineage>
        <taxon>Eukaryota</taxon>
        <taxon>Viridiplantae</taxon>
        <taxon>Streptophyta</taxon>
        <taxon>Embryophyta</taxon>
        <taxon>Tracheophyta</taxon>
        <taxon>Spermatophyta</taxon>
        <taxon>Magnoliopsida</taxon>
        <taxon>Liliopsida</taxon>
        <taxon>Zingiberales</taxon>
        <taxon>Cannaceae</taxon>
        <taxon>Canna</taxon>
    </lineage>
</organism>
<evidence type="ECO:0000259" key="3">
    <source>
        <dbReference type="Pfam" id="PF04783"/>
    </source>
</evidence>
<dbReference type="Pfam" id="PF04782">
    <property type="entry name" value="DUF632"/>
    <property type="match status" value="1"/>
</dbReference>
<dbReference type="Proteomes" id="UP001327560">
    <property type="component" value="Chromosome 6"/>
</dbReference>
<gene>
    <name evidence="4" type="ORF">Cni_G20990</name>
</gene>
<feature type="compositionally biased region" description="Pro residues" evidence="1">
    <location>
        <begin position="74"/>
        <end position="101"/>
    </location>
</feature>
<dbReference type="InterPro" id="IPR006867">
    <property type="entry name" value="DUF632"/>
</dbReference>
<evidence type="ECO:0000256" key="1">
    <source>
        <dbReference type="SAM" id="MobiDB-lite"/>
    </source>
</evidence>
<dbReference type="EMBL" id="CP136895">
    <property type="protein sequence ID" value="WOL12224.1"/>
    <property type="molecule type" value="Genomic_DNA"/>
</dbReference>
<feature type="domain" description="DUF632" evidence="2">
    <location>
        <begin position="247"/>
        <end position="546"/>
    </location>
</feature>
<dbReference type="AlphaFoldDB" id="A0AAQ3QI91"/>
<dbReference type="PANTHER" id="PTHR21450">
    <property type="entry name" value="PROTEIN ALTERED PHOSPHATE STARVATION RESPONSE 1"/>
    <property type="match status" value="1"/>
</dbReference>
<dbReference type="SUPFAM" id="SSF101447">
    <property type="entry name" value="Formin homology 2 domain (FH2 domain)"/>
    <property type="match status" value="1"/>
</dbReference>
<evidence type="ECO:0000313" key="4">
    <source>
        <dbReference type="EMBL" id="WOL12224.1"/>
    </source>
</evidence>
<keyword evidence="5" id="KW-1185">Reference proteome</keyword>
<protein>
    <recommendedName>
        <fullName evidence="6">DUF632 domain-containing protein</fullName>
    </recommendedName>
</protein>
<dbReference type="InterPro" id="IPR006868">
    <property type="entry name" value="DUF630"/>
</dbReference>